<feature type="compositionally biased region" description="Pro residues" evidence="3">
    <location>
        <begin position="300"/>
        <end position="315"/>
    </location>
</feature>
<dbReference type="EMBL" id="JBGBPQ010000001">
    <property type="protein sequence ID" value="KAL1530547.1"/>
    <property type="molecule type" value="Genomic_DNA"/>
</dbReference>
<evidence type="ECO:0000256" key="1">
    <source>
        <dbReference type="ARBA" id="ARBA00004316"/>
    </source>
</evidence>
<dbReference type="AlphaFoldDB" id="A0AB34KB43"/>
<organism evidence="4 5">
    <name type="scientific">Prymnesium parvum</name>
    <name type="common">Toxic golden alga</name>
    <dbReference type="NCBI Taxonomy" id="97485"/>
    <lineage>
        <taxon>Eukaryota</taxon>
        <taxon>Haptista</taxon>
        <taxon>Haptophyta</taxon>
        <taxon>Prymnesiophyceae</taxon>
        <taxon>Prymnesiales</taxon>
        <taxon>Prymnesiaceae</taxon>
        <taxon>Prymnesium</taxon>
    </lineage>
</organism>
<comment type="caution">
    <text evidence="4">The sequence shown here is derived from an EMBL/GenBank/DDBJ whole genome shotgun (WGS) entry which is preliminary data.</text>
</comment>
<evidence type="ECO:0000313" key="4">
    <source>
        <dbReference type="EMBL" id="KAL1530547.1"/>
    </source>
</evidence>
<dbReference type="PANTHER" id="PTHR46613">
    <property type="entry name" value="RADIAL SPOKE HEAD 10 HOMOLOG B-RELATED"/>
    <property type="match status" value="1"/>
</dbReference>
<accession>A0AB34KB43</accession>
<name>A0AB34KB43_PRYPA</name>
<sequence length="731" mass="81006">MENAPATRLPAPAHGTSSTRGSDLFQAALQDARAAAAEYIQVCQKGEKPERPKLRMVEAGIFGRNPRASVTAAAVGAELAGAPIASDPEPSPRSAPSTPPARGMRMARSEPMIRSSRYRKGAARESGTIGGLLACAQIDKPRRLSSREPWQGGDEHTAEVSLREELRSASPCASSTASGRACSPCSPSRRNLVLVHGRFADDVVARPPKIDALLPEIEAEPQPLISSAPKWWTPPSEVVDAASSFDSRHRLISRRAHLMMNILDRDVTSVRKASVFHAIRSETQFARFVPPLRRERAAAPPAPPPPPPPRPPPPAKAWSLEASLWAPRAASDSGGLFDSDDCLRRVIEQDWACAKHVRNIDSYIVHCMDKADEEGGTRDFGTVEEVEEVLRAHAQALLQIFDYYAATRGARACRLFVWPFSAFLALVEDASIEQKGSTFCRMNHLEQIFIAASLPLRQDPQEGAEDILLASWPHTLTRVEYLECLVRIAIAKYVLPYRVTNIAEALTRLLEQDILPNMAAEISHNPNEYRRTYCYTEAVDAVLRKNEMNLRSIFSAYSRSNSSNPAAAQHLMSFRQFLELLGTVRFFDLDFSVQDASLIFNWSRMRVVADEDDESHARETRLTFTDFLEAMVRISMSKSLPNNEDLEGLNTVDTHTFVLSLQAQGGWDEFVASHPAGWDKPLRQPIEQCLHHAISLMVSTIFTAVAPPGSVKVLTTRQVRHFRKMRLSGKS</sequence>
<dbReference type="Proteomes" id="UP001515480">
    <property type="component" value="Unassembled WGS sequence"/>
</dbReference>
<keyword evidence="5" id="KW-1185">Reference proteome</keyword>
<feature type="region of interest" description="Disordered" evidence="3">
    <location>
        <begin position="81"/>
        <end position="106"/>
    </location>
</feature>
<reference evidence="4 5" key="1">
    <citation type="journal article" date="2024" name="Science">
        <title>Giant polyketide synthase enzymes in the biosynthesis of giant marine polyether toxins.</title>
        <authorList>
            <person name="Fallon T.R."/>
            <person name="Shende V.V."/>
            <person name="Wierzbicki I.H."/>
            <person name="Pendleton A.L."/>
            <person name="Watervoot N.F."/>
            <person name="Auber R.P."/>
            <person name="Gonzalez D.J."/>
            <person name="Wisecaver J.H."/>
            <person name="Moore B.S."/>
        </authorList>
    </citation>
    <scope>NUCLEOTIDE SEQUENCE [LARGE SCALE GENOMIC DNA]</scope>
    <source>
        <strain evidence="4 5">12B1</strain>
    </source>
</reference>
<keyword evidence="2" id="KW-0966">Cell projection</keyword>
<protein>
    <submittedName>
        <fullName evidence="4">Uncharacterized protein</fullName>
    </submittedName>
</protein>
<dbReference type="GO" id="GO:0042995">
    <property type="term" value="C:cell projection"/>
    <property type="evidence" value="ECO:0007669"/>
    <property type="project" value="UniProtKB-SubCell"/>
</dbReference>
<gene>
    <name evidence="4" type="ORF">AB1Y20_001448</name>
</gene>
<comment type="subcellular location">
    <subcellularLocation>
        <location evidence="1">Cell projection</location>
    </subcellularLocation>
</comment>
<feature type="region of interest" description="Disordered" evidence="3">
    <location>
        <begin position="290"/>
        <end position="317"/>
    </location>
</feature>
<dbReference type="PANTHER" id="PTHR46613:SF1">
    <property type="entry name" value="RADIAL SPOKE HEAD 10 HOMOLOG B-RELATED"/>
    <property type="match status" value="1"/>
</dbReference>
<evidence type="ECO:0000256" key="2">
    <source>
        <dbReference type="ARBA" id="ARBA00023273"/>
    </source>
</evidence>
<proteinExistence type="predicted"/>
<evidence type="ECO:0000313" key="5">
    <source>
        <dbReference type="Proteomes" id="UP001515480"/>
    </source>
</evidence>
<feature type="region of interest" description="Disordered" evidence="3">
    <location>
        <begin position="1"/>
        <end position="22"/>
    </location>
</feature>
<evidence type="ECO:0000256" key="3">
    <source>
        <dbReference type="SAM" id="MobiDB-lite"/>
    </source>
</evidence>
<feature type="compositionally biased region" description="Pro residues" evidence="3">
    <location>
        <begin position="89"/>
        <end position="99"/>
    </location>
</feature>